<dbReference type="Proteomes" id="UP001170481">
    <property type="component" value="Unassembled WGS sequence"/>
</dbReference>
<evidence type="ECO:0000256" key="3">
    <source>
        <dbReference type="PROSITE-ProRule" id="PRU00169"/>
    </source>
</evidence>
<dbReference type="InterPro" id="IPR001789">
    <property type="entry name" value="Sig_transdc_resp-reg_receiver"/>
</dbReference>
<evidence type="ECO:0000313" key="9">
    <source>
        <dbReference type="Proteomes" id="UP001170481"/>
    </source>
</evidence>
<dbReference type="InterPro" id="IPR058245">
    <property type="entry name" value="NreC/VraR/RcsB-like_REC"/>
</dbReference>
<dbReference type="PROSITE" id="PS50110">
    <property type="entry name" value="RESPONSE_REGULATORY"/>
    <property type="match status" value="1"/>
</dbReference>
<feature type="modified residue" description="4-aspartylphosphate" evidence="3">
    <location>
        <position position="61"/>
    </location>
</feature>
<name>A0AAP4TYK6_9GAMM</name>
<dbReference type="EMBL" id="JASCSA010000005">
    <property type="protein sequence ID" value="MDI5884278.1"/>
    <property type="molecule type" value="Genomic_DNA"/>
</dbReference>
<dbReference type="RefSeq" id="WP_284726734.1">
    <property type="nucleotide sequence ID" value="NZ_JASCSA010000005.1"/>
</dbReference>
<evidence type="ECO:0000256" key="4">
    <source>
        <dbReference type="SAM" id="MobiDB-lite"/>
    </source>
</evidence>
<dbReference type="CDD" id="cd17535">
    <property type="entry name" value="REC_NarL-like"/>
    <property type="match status" value="1"/>
</dbReference>
<evidence type="ECO:0000259" key="5">
    <source>
        <dbReference type="PROSITE" id="PS50043"/>
    </source>
</evidence>
<keyword evidence="1 3" id="KW-0597">Phosphoprotein</keyword>
<reference evidence="10" key="3">
    <citation type="submission" date="2023-07" db="EMBL/GenBank/DDBJ databases">
        <title>Genome-based characterization of strain KMM 296 and proposal for reclassification of Cobetia litoralis and Cobetia pacifica, and emended description of the species Cobetia amphilecti and Cobetia marina.</title>
        <authorList>
            <person name="Balabanova L."/>
            <person name="Nedashkovskaya O."/>
        </authorList>
    </citation>
    <scope>NUCLEOTIDE SEQUENCE [LARGE SCALE GENOMIC DNA]</scope>
    <source>
        <strain evidence="10">NRIC 0815</strain>
    </source>
</reference>
<dbReference type="InterPro" id="IPR036388">
    <property type="entry name" value="WH-like_DNA-bd_sf"/>
</dbReference>
<dbReference type="SMART" id="SM00421">
    <property type="entry name" value="HTH_LUXR"/>
    <property type="match status" value="1"/>
</dbReference>
<reference evidence="7" key="4">
    <citation type="submission" date="2024-05" db="EMBL/GenBank/DDBJ databases">
        <title>Genome-based characterization of strain KMM 296 and proposal for reclassification of Cobetia litoralis and Cobetia pacifica, and emended description of the species Cobetia amphilecti and Cobetia marina.</title>
        <authorList>
            <person name="Balabanova L."/>
            <person name="Nedashkovskaya O."/>
        </authorList>
    </citation>
    <scope>NUCLEOTIDE SEQUENCE</scope>
    <source>
        <strain evidence="7">NRIC 0815</strain>
    </source>
</reference>
<feature type="domain" description="HTH luxR-type" evidence="5">
    <location>
        <begin position="180"/>
        <end position="245"/>
    </location>
</feature>
<keyword evidence="2" id="KW-0238">DNA-binding</keyword>
<dbReference type="InterPro" id="IPR011006">
    <property type="entry name" value="CheY-like_superfamily"/>
</dbReference>
<dbReference type="PANTHER" id="PTHR45566:SF1">
    <property type="entry name" value="HTH-TYPE TRANSCRIPTIONAL REGULATOR YHJB-RELATED"/>
    <property type="match status" value="1"/>
</dbReference>
<evidence type="ECO:0000313" key="7">
    <source>
        <dbReference type="EMBL" id="MDI5884278.1"/>
    </source>
</evidence>
<dbReference type="SUPFAM" id="SSF46894">
    <property type="entry name" value="C-terminal effector domain of the bipartite response regulators"/>
    <property type="match status" value="1"/>
</dbReference>
<dbReference type="GO" id="GO:0006355">
    <property type="term" value="P:regulation of DNA-templated transcription"/>
    <property type="evidence" value="ECO:0007669"/>
    <property type="project" value="InterPro"/>
</dbReference>
<organism evidence="8 9">
    <name type="scientific">Cobetia amphilecti</name>
    <dbReference type="NCBI Taxonomy" id="1055104"/>
    <lineage>
        <taxon>Bacteria</taxon>
        <taxon>Pseudomonadati</taxon>
        <taxon>Pseudomonadota</taxon>
        <taxon>Gammaproteobacteria</taxon>
        <taxon>Oceanospirillales</taxon>
        <taxon>Halomonadaceae</taxon>
        <taxon>Cobetia</taxon>
    </lineage>
</organism>
<feature type="region of interest" description="Disordered" evidence="4">
    <location>
        <begin position="250"/>
        <end position="269"/>
    </location>
</feature>
<dbReference type="PROSITE" id="PS00622">
    <property type="entry name" value="HTH_LUXR_1"/>
    <property type="match status" value="1"/>
</dbReference>
<dbReference type="SUPFAM" id="SSF52172">
    <property type="entry name" value="CheY-like"/>
    <property type="match status" value="1"/>
</dbReference>
<dbReference type="AlphaFoldDB" id="A0AAP4TYK6"/>
<dbReference type="Pfam" id="PF00072">
    <property type="entry name" value="Response_reg"/>
    <property type="match status" value="1"/>
</dbReference>
<feature type="domain" description="Response regulatory" evidence="6">
    <location>
        <begin position="3"/>
        <end position="126"/>
    </location>
</feature>
<dbReference type="GO" id="GO:0000160">
    <property type="term" value="P:phosphorelay signal transduction system"/>
    <property type="evidence" value="ECO:0007669"/>
    <property type="project" value="InterPro"/>
</dbReference>
<dbReference type="GO" id="GO:0003677">
    <property type="term" value="F:DNA binding"/>
    <property type="evidence" value="ECO:0007669"/>
    <property type="project" value="UniProtKB-KW"/>
</dbReference>
<evidence type="ECO:0000259" key="6">
    <source>
        <dbReference type="PROSITE" id="PS50110"/>
    </source>
</evidence>
<evidence type="ECO:0000313" key="8">
    <source>
        <dbReference type="EMBL" id="MDO6672752.1"/>
    </source>
</evidence>
<dbReference type="Pfam" id="PF00196">
    <property type="entry name" value="GerE"/>
    <property type="match status" value="1"/>
</dbReference>
<evidence type="ECO:0000256" key="1">
    <source>
        <dbReference type="ARBA" id="ARBA00022553"/>
    </source>
</evidence>
<dbReference type="InterPro" id="IPR016032">
    <property type="entry name" value="Sig_transdc_resp-reg_C-effctor"/>
</dbReference>
<protein>
    <submittedName>
        <fullName evidence="8">Response regulator transcription factor</fullName>
    </submittedName>
</protein>
<reference evidence="7" key="1">
    <citation type="submission" date="2023-04" db="EMBL/GenBank/DDBJ databases">
        <authorList>
            <person name="Otstavnykh N."/>
            <person name="Seitkalieva A."/>
            <person name="Bystritskaya E."/>
        </authorList>
    </citation>
    <scope>NUCLEOTIDE SEQUENCE</scope>
    <source>
        <strain evidence="7">NRIC 0815</strain>
    </source>
</reference>
<reference evidence="8" key="2">
    <citation type="submission" date="2023-07" db="EMBL/GenBank/DDBJ databases">
        <title>Genome content predicts the carbon catabolic preferences of heterotrophic bacteria.</title>
        <authorList>
            <person name="Gralka M."/>
        </authorList>
    </citation>
    <scope>NUCLEOTIDE SEQUENCE</scope>
    <source>
        <strain evidence="8">C2R13</strain>
    </source>
</reference>
<comment type="caution">
    <text evidence="8">The sequence shown here is derived from an EMBL/GenBank/DDBJ whole genome shotgun (WGS) entry which is preliminary data.</text>
</comment>
<dbReference type="EMBL" id="JAUORK010000015">
    <property type="protein sequence ID" value="MDO6672752.1"/>
    <property type="molecule type" value="Genomic_DNA"/>
</dbReference>
<evidence type="ECO:0000256" key="2">
    <source>
        <dbReference type="ARBA" id="ARBA00023125"/>
    </source>
</evidence>
<dbReference type="SMART" id="SM00448">
    <property type="entry name" value="REC"/>
    <property type="match status" value="1"/>
</dbReference>
<dbReference type="InterPro" id="IPR000792">
    <property type="entry name" value="Tscrpt_reg_LuxR_C"/>
</dbReference>
<dbReference type="Gene3D" id="3.40.50.2300">
    <property type="match status" value="1"/>
</dbReference>
<dbReference type="Gene3D" id="1.10.10.10">
    <property type="entry name" value="Winged helix-like DNA-binding domain superfamily/Winged helix DNA-binding domain"/>
    <property type="match status" value="1"/>
</dbReference>
<accession>A0AAP4TYK6</accession>
<dbReference type="Proteomes" id="UP001229025">
    <property type="component" value="Unassembled WGS sequence"/>
</dbReference>
<dbReference type="PANTHER" id="PTHR45566">
    <property type="entry name" value="HTH-TYPE TRANSCRIPTIONAL REGULATOR YHJB-RELATED"/>
    <property type="match status" value="1"/>
</dbReference>
<dbReference type="PROSITE" id="PS50043">
    <property type="entry name" value="HTH_LUXR_2"/>
    <property type="match status" value="1"/>
</dbReference>
<gene>
    <name evidence="8" type="ORF">Q4535_11560</name>
    <name evidence="7" type="ORF">QLT01_07920</name>
</gene>
<evidence type="ECO:0000313" key="10">
    <source>
        <dbReference type="Proteomes" id="UP001229025"/>
    </source>
</evidence>
<dbReference type="PRINTS" id="PR00038">
    <property type="entry name" value="HTHLUXR"/>
</dbReference>
<dbReference type="InterPro" id="IPR051015">
    <property type="entry name" value="EvgA-like"/>
</dbReference>
<dbReference type="CDD" id="cd06170">
    <property type="entry name" value="LuxR_C_like"/>
    <property type="match status" value="1"/>
</dbReference>
<proteinExistence type="predicted"/>
<keyword evidence="10" id="KW-1185">Reference proteome</keyword>
<sequence>MYRLLIADDHPLFRDAISRTLSLSVSDDSAPPYELLQAASLAETLSLIDAHADSLDLLLLDLDLPDSHGLEGLTRLRQEADWLPVAILSAHEARETVLEALALGAVGYLSKSSSAEVLREALARMLAGEVYVPARLMRAAPRPALASQAASSSASASVSASAPVPSPAPQLAPSLSEAEFAQRWQTLTTKQRGVLERMVLGESNKMIAWQLGVAETTVKSHVSAILHKLGVASRVQAILLASHALPVVSGASAPPAAPQCATPRRGAHE</sequence>